<dbReference type="FunFam" id="3.30.160.60:FF:000774">
    <property type="entry name" value="Zinc finger protein"/>
    <property type="match status" value="1"/>
</dbReference>
<feature type="domain" description="C2H2-type" evidence="12">
    <location>
        <begin position="233"/>
        <end position="260"/>
    </location>
</feature>
<name>A0AAJ7SF70_9ACAR</name>
<evidence type="ECO:0000256" key="4">
    <source>
        <dbReference type="ARBA" id="ARBA00022737"/>
    </source>
</evidence>
<dbReference type="PROSITE" id="PS00028">
    <property type="entry name" value="ZINC_FINGER_C2H2_1"/>
    <property type="match status" value="5"/>
</dbReference>
<evidence type="ECO:0000313" key="14">
    <source>
        <dbReference type="RefSeq" id="XP_028967567.1"/>
    </source>
</evidence>
<dbReference type="GeneID" id="100908369"/>
<dbReference type="InterPro" id="IPR013087">
    <property type="entry name" value="Znf_C2H2_type"/>
</dbReference>
<keyword evidence="6" id="KW-0862">Zinc</keyword>
<sequence length="646" mass="73511">MEILVDPPNIDPSANCNMVYHALAQCFREDDTCFVCCYCSNTYLNLTQLLLHLKVHPGARQPLLILDESLDAYSPVAPVFKEEPGELIIVEDEEPTNPNAAGPQRITVKEMQMIVDCAVMNNDFKCPICHYSKAKGKKVFEAHVMTHTGERPFKCDYCDKRFNKKPPASERRLSSEWMLNIDMGYYTLEEARSSKRLTPGPDQLFGCALCGYRTAGSYSLRRHFRVHTGEKPYECELCGKRFSQRYSVAIHKRTHSKETPSDPCGSCSLRSADESHAKRRVKIHKIQREDDDVLSLPGGLEMRILPEPDSSLEEMSGWCLPQGMELSPVEGKLFSCKHCSYKTQVASILQRHMRVHTGEKPFKCDICFKSFTRKSSVETHRRIHTGEKPFKCSFCAYSSGDRSAVRRHLMSCKFPMRLAELGDPDLIVPDVEPNNNSAIYSSLPRKPTTLTPSRAIIIPRILQPTTRISTPIINARQITTTLPRTNVLNANIQMTTHPGIVKLPPGTDIDYLTQTSTRGKANQFWQYVCNDCPFITQDSRAYKKHRSLVHETKSQSTTKVCNICNKGFLDLENHLKVHEHGRNHVCDVCDLGFNSMTELRNHYRVHTGERPYRCDRCSRSFSDSSNFKRHLRLHSQGEPNGKCSEN</sequence>
<evidence type="ECO:0000256" key="5">
    <source>
        <dbReference type="ARBA" id="ARBA00022771"/>
    </source>
</evidence>
<dbReference type="FunFam" id="3.30.160.60:FF:001442">
    <property type="entry name" value="zinc finger protein 696"/>
    <property type="match status" value="1"/>
</dbReference>
<dbReference type="GO" id="GO:0000978">
    <property type="term" value="F:RNA polymerase II cis-regulatory region sequence-specific DNA binding"/>
    <property type="evidence" value="ECO:0007669"/>
    <property type="project" value="TreeGrafter"/>
</dbReference>
<evidence type="ECO:0000313" key="13">
    <source>
        <dbReference type="Proteomes" id="UP000694867"/>
    </source>
</evidence>
<dbReference type="FunFam" id="3.30.160.60:FF:000064">
    <property type="entry name" value="Early growth response protein 3"/>
    <property type="match status" value="1"/>
</dbReference>
<dbReference type="GO" id="GO:0008270">
    <property type="term" value="F:zinc ion binding"/>
    <property type="evidence" value="ECO:0007669"/>
    <property type="project" value="UniProtKB-KW"/>
</dbReference>
<dbReference type="PROSITE" id="PS50157">
    <property type="entry name" value="ZINC_FINGER_C2H2_2"/>
    <property type="match status" value="7"/>
</dbReference>
<keyword evidence="7" id="KW-0805">Transcription regulation</keyword>
<feature type="domain" description="C2H2-type" evidence="12">
    <location>
        <begin position="205"/>
        <end position="232"/>
    </location>
</feature>
<dbReference type="AlphaFoldDB" id="A0AAJ7SF70"/>
<organism evidence="13 14">
    <name type="scientific">Galendromus occidentalis</name>
    <name type="common">western predatory mite</name>
    <dbReference type="NCBI Taxonomy" id="34638"/>
    <lineage>
        <taxon>Eukaryota</taxon>
        <taxon>Metazoa</taxon>
        <taxon>Ecdysozoa</taxon>
        <taxon>Arthropoda</taxon>
        <taxon>Chelicerata</taxon>
        <taxon>Arachnida</taxon>
        <taxon>Acari</taxon>
        <taxon>Parasitiformes</taxon>
        <taxon>Mesostigmata</taxon>
        <taxon>Gamasina</taxon>
        <taxon>Phytoseioidea</taxon>
        <taxon>Phytoseiidae</taxon>
        <taxon>Typhlodrominae</taxon>
        <taxon>Galendromus</taxon>
    </lineage>
</organism>
<evidence type="ECO:0000256" key="2">
    <source>
        <dbReference type="ARBA" id="ARBA00006991"/>
    </source>
</evidence>
<evidence type="ECO:0000256" key="3">
    <source>
        <dbReference type="ARBA" id="ARBA00022723"/>
    </source>
</evidence>
<keyword evidence="9" id="KW-0804">Transcription</keyword>
<evidence type="ECO:0000256" key="1">
    <source>
        <dbReference type="ARBA" id="ARBA00004123"/>
    </source>
</evidence>
<dbReference type="SUPFAM" id="SSF57667">
    <property type="entry name" value="beta-beta-alpha zinc fingers"/>
    <property type="match status" value="5"/>
</dbReference>
<protein>
    <submittedName>
        <fullName evidence="14">Zinc finger protein 271-like</fullName>
    </submittedName>
</protein>
<evidence type="ECO:0000256" key="6">
    <source>
        <dbReference type="ARBA" id="ARBA00022833"/>
    </source>
</evidence>
<dbReference type="PANTHER" id="PTHR24376">
    <property type="entry name" value="ZINC FINGER PROTEIN"/>
    <property type="match status" value="1"/>
</dbReference>
<keyword evidence="10" id="KW-0539">Nucleus</keyword>
<keyword evidence="3" id="KW-0479">Metal-binding</keyword>
<dbReference type="Pfam" id="PF00096">
    <property type="entry name" value="zf-C2H2"/>
    <property type="match status" value="3"/>
</dbReference>
<dbReference type="GO" id="GO:0005634">
    <property type="term" value="C:nucleus"/>
    <property type="evidence" value="ECO:0007669"/>
    <property type="project" value="UniProtKB-SubCell"/>
</dbReference>
<accession>A0AAJ7SF70</accession>
<proteinExistence type="inferred from homology"/>
<gene>
    <name evidence="14" type="primary">LOC100908369</name>
</gene>
<dbReference type="KEGG" id="goe:100908369"/>
<comment type="subcellular location">
    <subcellularLocation>
        <location evidence="1">Nucleus</location>
    </subcellularLocation>
</comment>
<keyword evidence="8" id="KW-0238">DNA-binding</keyword>
<dbReference type="GO" id="GO:0001228">
    <property type="term" value="F:DNA-binding transcription activator activity, RNA polymerase II-specific"/>
    <property type="evidence" value="ECO:0007669"/>
    <property type="project" value="TreeGrafter"/>
</dbReference>
<dbReference type="Pfam" id="PF13465">
    <property type="entry name" value="zf-H2C2_2"/>
    <property type="match status" value="1"/>
</dbReference>
<evidence type="ECO:0000256" key="8">
    <source>
        <dbReference type="ARBA" id="ARBA00023125"/>
    </source>
</evidence>
<evidence type="ECO:0000256" key="11">
    <source>
        <dbReference type="PROSITE-ProRule" id="PRU00042"/>
    </source>
</evidence>
<dbReference type="InterPro" id="IPR036236">
    <property type="entry name" value="Znf_C2H2_sf"/>
</dbReference>
<feature type="domain" description="C2H2-type" evidence="12">
    <location>
        <begin position="612"/>
        <end position="639"/>
    </location>
</feature>
<dbReference type="RefSeq" id="XP_028967567.1">
    <property type="nucleotide sequence ID" value="XM_029111734.1"/>
</dbReference>
<evidence type="ECO:0000259" key="12">
    <source>
        <dbReference type="PROSITE" id="PS50157"/>
    </source>
</evidence>
<feature type="domain" description="C2H2-type" evidence="12">
    <location>
        <begin position="34"/>
        <end position="61"/>
    </location>
</feature>
<reference evidence="14" key="1">
    <citation type="submission" date="2025-08" db="UniProtKB">
        <authorList>
            <consortium name="RefSeq"/>
        </authorList>
    </citation>
    <scope>IDENTIFICATION</scope>
</reference>
<evidence type="ECO:0000256" key="10">
    <source>
        <dbReference type="ARBA" id="ARBA00023242"/>
    </source>
</evidence>
<dbReference type="SMART" id="SM00355">
    <property type="entry name" value="ZnF_C2H2"/>
    <property type="match status" value="11"/>
</dbReference>
<evidence type="ECO:0000256" key="9">
    <source>
        <dbReference type="ARBA" id="ARBA00023163"/>
    </source>
</evidence>
<keyword evidence="4" id="KW-0677">Repeat</keyword>
<dbReference type="Proteomes" id="UP000694867">
    <property type="component" value="Unplaced"/>
</dbReference>
<dbReference type="Gene3D" id="3.30.160.60">
    <property type="entry name" value="Classic Zinc Finger"/>
    <property type="match status" value="8"/>
</dbReference>
<evidence type="ECO:0000256" key="7">
    <source>
        <dbReference type="ARBA" id="ARBA00023015"/>
    </source>
</evidence>
<feature type="domain" description="C2H2-type" evidence="12">
    <location>
        <begin position="584"/>
        <end position="611"/>
    </location>
</feature>
<dbReference type="PANTHER" id="PTHR24376:SF38">
    <property type="entry name" value="ZINC FINGER PROTEIN 445"/>
    <property type="match status" value="1"/>
</dbReference>
<feature type="domain" description="C2H2-type" evidence="12">
    <location>
        <begin position="362"/>
        <end position="389"/>
    </location>
</feature>
<keyword evidence="13" id="KW-1185">Reference proteome</keyword>
<comment type="similarity">
    <text evidence="2">Belongs to the krueppel C2H2-type zinc-finger protein family.</text>
</comment>
<keyword evidence="5 11" id="KW-0863">Zinc-finger</keyword>
<feature type="domain" description="C2H2-type" evidence="12">
    <location>
        <begin position="334"/>
        <end position="361"/>
    </location>
</feature>